<dbReference type="InterPro" id="IPR045010">
    <property type="entry name" value="MDR_fam"/>
</dbReference>
<accession>A0A3A8ISH4</accession>
<name>A0A3A8ISH4_9BACT</name>
<dbReference type="InterPro" id="IPR036291">
    <property type="entry name" value="NAD(P)-bd_dom_sf"/>
</dbReference>
<keyword evidence="1" id="KW-0560">Oxidoreductase</keyword>
<organism evidence="3 4">
    <name type="scientific">Corallococcus terminator</name>
    <dbReference type="NCBI Taxonomy" id="2316733"/>
    <lineage>
        <taxon>Bacteria</taxon>
        <taxon>Pseudomonadati</taxon>
        <taxon>Myxococcota</taxon>
        <taxon>Myxococcia</taxon>
        <taxon>Myxococcales</taxon>
        <taxon>Cystobacterineae</taxon>
        <taxon>Myxococcaceae</taxon>
        <taxon>Corallococcus</taxon>
    </lineage>
</organism>
<dbReference type="FunFam" id="3.40.50.720:FF:000121">
    <property type="entry name" value="Prostaglandin reductase 2"/>
    <property type="match status" value="1"/>
</dbReference>
<dbReference type="SUPFAM" id="SSF51735">
    <property type="entry name" value="NAD(P)-binding Rossmann-fold domains"/>
    <property type="match status" value="1"/>
</dbReference>
<dbReference type="InterPro" id="IPR041694">
    <property type="entry name" value="ADH_N_2"/>
</dbReference>
<dbReference type="InterPro" id="IPR013149">
    <property type="entry name" value="ADH-like_C"/>
</dbReference>
<dbReference type="OrthoDB" id="9805663at2"/>
<dbReference type="AlphaFoldDB" id="A0A3A8ISH4"/>
<reference evidence="4" key="1">
    <citation type="submission" date="2018-09" db="EMBL/GenBank/DDBJ databases">
        <authorList>
            <person name="Livingstone P.G."/>
            <person name="Whitworth D.E."/>
        </authorList>
    </citation>
    <scope>NUCLEOTIDE SEQUENCE [LARGE SCALE GENOMIC DNA]</scope>
    <source>
        <strain evidence="4">CA054A</strain>
    </source>
</reference>
<dbReference type="Gene3D" id="3.90.180.10">
    <property type="entry name" value="Medium-chain alcohol dehydrogenases, catalytic domain"/>
    <property type="match status" value="1"/>
</dbReference>
<dbReference type="CDD" id="cd05288">
    <property type="entry name" value="PGDH"/>
    <property type="match status" value="1"/>
</dbReference>
<keyword evidence="4" id="KW-1185">Reference proteome</keyword>
<protein>
    <submittedName>
        <fullName evidence="3">NADP-dependent oxidoreductase</fullName>
    </submittedName>
</protein>
<evidence type="ECO:0000313" key="4">
    <source>
        <dbReference type="Proteomes" id="UP000268094"/>
    </source>
</evidence>
<dbReference type="PANTHER" id="PTHR43205:SF42">
    <property type="entry name" value="ALCOHOL DEHYDROGENASE, ZINC-CONTAINING (AFU_ORTHOLOGUE AFUA_7G04530)"/>
    <property type="match status" value="1"/>
</dbReference>
<dbReference type="InterPro" id="IPR011032">
    <property type="entry name" value="GroES-like_sf"/>
</dbReference>
<feature type="domain" description="Enoyl reductase (ER)" evidence="2">
    <location>
        <begin position="17"/>
        <end position="335"/>
    </location>
</feature>
<dbReference type="SUPFAM" id="SSF50129">
    <property type="entry name" value="GroES-like"/>
    <property type="match status" value="1"/>
</dbReference>
<evidence type="ECO:0000259" key="2">
    <source>
        <dbReference type="SMART" id="SM00829"/>
    </source>
</evidence>
<dbReference type="Pfam" id="PF00107">
    <property type="entry name" value="ADH_zinc_N"/>
    <property type="match status" value="1"/>
</dbReference>
<proteinExistence type="predicted"/>
<dbReference type="Gene3D" id="3.40.50.720">
    <property type="entry name" value="NAD(P)-binding Rossmann-like Domain"/>
    <property type="match status" value="1"/>
</dbReference>
<evidence type="ECO:0000256" key="1">
    <source>
        <dbReference type="ARBA" id="ARBA00023002"/>
    </source>
</evidence>
<dbReference type="Pfam" id="PF16884">
    <property type="entry name" value="ADH_N_2"/>
    <property type="match status" value="1"/>
</dbReference>
<gene>
    <name evidence="3" type="ORF">D7V88_18235</name>
</gene>
<dbReference type="GO" id="GO:0016628">
    <property type="term" value="F:oxidoreductase activity, acting on the CH-CH group of donors, NAD or NADP as acceptor"/>
    <property type="evidence" value="ECO:0007669"/>
    <property type="project" value="InterPro"/>
</dbReference>
<dbReference type="SMART" id="SM00829">
    <property type="entry name" value="PKS_ER"/>
    <property type="match status" value="1"/>
</dbReference>
<dbReference type="Proteomes" id="UP000268094">
    <property type="component" value="Unassembled WGS sequence"/>
</dbReference>
<dbReference type="EMBL" id="RAVZ01000117">
    <property type="protein sequence ID" value="RKG86252.1"/>
    <property type="molecule type" value="Genomic_DNA"/>
</dbReference>
<evidence type="ECO:0000313" key="3">
    <source>
        <dbReference type="EMBL" id="RKG86252.1"/>
    </source>
</evidence>
<comment type="caution">
    <text evidence="3">The sequence shown here is derived from an EMBL/GenBank/DDBJ whole genome shotgun (WGS) entry which is preliminary data.</text>
</comment>
<dbReference type="RefSeq" id="WP_120541916.1">
    <property type="nucleotide sequence ID" value="NZ_RAVZ01000117.1"/>
</dbReference>
<sequence>MSSPVNRQWVLRARPRDEVSARCFELRERPVPTPGPGEALVRVLWLAIEPTQRTWLNEHETYTQPVALGEVMRGAGVGQVIVSRTERLAVGDHVAGLTGWQDYVLTGDAGLFGFNKVPDGIDPKAMLNLYGASGLTAWIGVTDIGRAAAGETVLVSGAAGSVGSIAGQVARLRGCRVIGIAGGPRKVDWVTRVARFNACIDYKSEDMRARLRELAPQGVNVVFDNVGGPVLEAALDHLARGARVVLSGSIASGYKDDSYGVAPRNYMQLAFQRARMEGFIFLDHIAHFPEAFRELSTWSDQGQLVCAETLAEGLEQAPTALRGLFEGHNLGKQLVRVAAPD</sequence>
<dbReference type="InterPro" id="IPR020843">
    <property type="entry name" value="ER"/>
</dbReference>
<dbReference type="PANTHER" id="PTHR43205">
    <property type="entry name" value="PROSTAGLANDIN REDUCTASE"/>
    <property type="match status" value="1"/>
</dbReference>